<name>A0AAN6RGR1_9PLEO</name>
<protein>
    <submittedName>
        <fullName evidence="1">Uncharacterized protein</fullName>
    </submittedName>
</protein>
<dbReference type="EMBL" id="WVTA01000006">
    <property type="protein sequence ID" value="KAK3209538.1"/>
    <property type="molecule type" value="Genomic_DNA"/>
</dbReference>
<reference evidence="1 2" key="1">
    <citation type="submission" date="2021-02" db="EMBL/GenBank/DDBJ databases">
        <title>Genome assembly of Pseudopithomyces chartarum.</title>
        <authorList>
            <person name="Jauregui R."/>
            <person name="Singh J."/>
            <person name="Voisey C."/>
        </authorList>
    </citation>
    <scope>NUCLEOTIDE SEQUENCE [LARGE SCALE GENOMIC DNA]</scope>
    <source>
        <strain evidence="1 2">AGR01</strain>
    </source>
</reference>
<dbReference type="PANTHER" id="PTHR36578:SF1">
    <property type="entry name" value="APPLE DOMAIN-CONTAINING PROTEIN"/>
    <property type="match status" value="1"/>
</dbReference>
<organism evidence="1 2">
    <name type="scientific">Pseudopithomyces chartarum</name>
    <dbReference type="NCBI Taxonomy" id="1892770"/>
    <lineage>
        <taxon>Eukaryota</taxon>
        <taxon>Fungi</taxon>
        <taxon>Dikarya</taxon>
        <taxon>Ascomycota</taxon>
        <taxon>Pezizomycotina</taxon>
        <taxon>Dothideomycetes</taxon>
        <taxon>Pleosporomycetidae</taxon>
        <taxon>Pleosporales</taxon>
        <taxon>Massarineae</taxon>
        <taxon>Didymosphaeriaceae</taxon>
        <taxon>Pseudopithomyces</taxon>
    </lineage>
</organism>
<evidence type="ECO:0000313" key="2">
    <source>
        <dbReference type="Proteomes" id="UP001280581"/>
    </source>
</evidence>
<accession>A0AAN6RGR1</accession>
<evidence type="ECO:0000313" key="1">
    <source>
        <dbReference type="EMBL" id="KAK3209538.1"/>
    </source>
</evidence>
<dbReference type="AlphaFoldDB" id="A0AAN6RGR1"/>
<sequence>MRSTIVGSVVVGFAAALPQNINFAAVKALPTPSVLGPELAAKSTPAVTYNPTAAASVAAAAISTSPPTINKRDASCVAQPGGQGPIPGSGSVEDYLKKDSTLGQAAQNAGTPSGYIQNFKNLQAGSEQIYYLTYRTIDSGEYDVDACAAFCDSEKFCNGFNIYYERDPSVDPSADCPNPPPITNVKCALFGYPVGAQAATNVGQFRGPEDANGKAFNVVIAGSNGYSKLSPVRPAPSVPGFNAPVALDAAINAPTDADSYNGMKLYNEGPFDPSVCAAACQAQTKFDKEHLVDAQGKYRACNFFNAYILLKNDVPQGTYCSFYTREWDSSYAVNTGYFWESDVYKVVSSFSYTLTTQDAGQV</sequence>
<dbReference type="Proteomes" id="UP001280581">
    <property type="component" value="Unassembled WGS sequence"/>
</dbReference>
<dbReference type="PANTHER" id="PTHR36578">
    <property type="entry name" value="CHROMOSOME 15, WHOLE GENOME SHOTGUN SEQUENCE"/>
    <property type="match status" value="1"/>
</dbReference>
<proteinExistence type="predicted"/>
<gene>
    <name evidence="1" type="ORF">GRF29_69g2178480</name>
</gene>
<keyword evidence="2" id="KW-1185">Reference proteome</keyword>
<comment type="caution">
    <text evidence="1">The sequence shown here is derived from an EMBL/GenBank/DDBJ whole genome shotgun (WGS) entry which is preliminary data.</text>
</comment>